<evidence type="ECO:0000313" key="2">
    <source>
        <dbReference type="EMBL" id="MCS0660079.1"/>
    </source>
</evidence>
<dbReference type="Proteomes" id="UP001204621">
    <property type="component" value="Unassembled WGS sequence"/>
</dbReference>
<keyword evidence="1" id="KW-1133">Transmembrane helix</keyword>
<keyword evidence="1" id="KW-0812">Transmembrane</keyword>
<evidence type="ECO:0000313" key="3">
    <source>
        <dbReference type="Proteomes" id="UP001204621"/>
    </source>
</evidence>
<feature type="transmembrane region" description="Helical" evidence="1">
    <location>
        <begin position="6"/>
        <end position="26"/>
    </location>
</feature>
<reference evidence="2 3" key="1">
    <citation type="submission" date="2022-08" db="EMBL/GenBank/DDBJ databases">
        <title>Reclassification of Massilia species as members of the genera Telluria, Duganella, Pseudoduganella, Mokoshia gen. nov. and Zemynaea gen. nov. using orthogonal and non-orthogonal genome-based approaches.</title>
        <authorList>
            <person name="Bowman J.P."/>
        </authorList>
    </citation>
    <scope>NUCLEOTIDE SEQUENCE [LARGE SCALE GENOMIC DNA]</scope>
    <source>
        <strain evidence="2 3">JCM 31606</strain>
    </source>
</reference>
<keyword evidence="3" id="KW-1185">Reference proteome</keyword>
<proteinExistence type="predicted"/>
<dbReference type="EMBL" id="JANUGU010000007">
    <property type="protein sequence ID" value="MCS0660079.1"/>
    <property type="molecule type" value="Genomic_DNA"/>
</dbReference>
<accession>A0ABT2D1V0</accession>
<comment type="caution">
    <text evidence="2">The sequence shown here is derived from an EMBL/GenBank/DDBJ whole genome shotgun (WGS) entry which is preliminary data.</text>
</comment>
<evidence type="ECO:0000256" key="1">
    <source>
        <dbReference type="SAM" id="Phobius"/>
    </source>
</evidence>
<dbReference type="RefSeq" id="WP_258813270.1">
    <property type="nucleotide sequence ID" value="NZ_JANUGU010000007.1"/>
</dbReference>
<name>A0ABT2D1V0_9BURK</name>
<protein>
    <submittedName>
        <fullName evidence="2">Uncharacterized protein</fullName>
    </submittedName>
</protein>
<gene>
    <name evidence="2" type="ORF">NX778_18565</name>
</gene>
<organism evidence="2 3">
    <name type="scientific">Massilia terrae</name>
    <dbReference type="NCBI Taxonomy" id="1811224"/>
    <lineage>
        <taxon>Bacteria</taxon>
        <taxon>Pseudomonadati</taxon>
        <taxon>Pseudomonadota</taxon>
        <taxon>Betaproteobacteria</taxon>
        <taxon>Burkholderiales</taxon>
        <taxon>Oxalobacteraceae</taxon>
        <taxon>Telluria group</taxon>
        <taxon>Massilia</taxon>
    </lineage>
</organism>
<sequence>MNPEFAGIWPLVLAVLVVSALVLLALRRFWLVRPGRRIAVGESGLQLTFLDACAPEGGVVRFEDFPAGRLRSGTIHASDTRRA</sequence>
<keyword evidence="1" id="KW-0472">Membrane</keyword>